<dbReference type="PROSITE" id="PS50893">
    <property type="entry name" value="ABC_TRANSPORTER_2"/>
    <property type="match status" value="2"/>
</dbReference>
<keyword evidence="6" id="KW-1185">Reference proteome</keyword>
<dbReference type="PATRIC" id="fig|1237085.11.peg.3468"/>
<dbReference type="STRING" id="1237085.Ngar_c34680"/>
<dbReference type="InterPro" id="IPR017871">
    <property type="entry name" value="ABC_transporter-like_CS"/>
</dbReference>
<dbReference type="PRINTS" id="PR01868">
    <property type="entry name" value="ABCEFAMILY"/>
</dbReference>
<feature type="domain" description="ABC transporter" evidence="3">
    <location>
        <begin position="312"/>
        <end position="530"/>
    </location>
</feature>
<dbReference type="NCBIfam" id="NF009945">
    <property type="entry name" value="PRK13409.1"/>
    <property type="match status" value="1"/>
</dbReference>
<dbReference type="PANTHER" id="PTHR19248">
    <property type="entry name" value="ATP-BINDING TRANSPORT PROTEIN-RELATED"/>
    <property type="match status" value="1"/>
</dbReference>
<evidence type="ECO:0000313" key="5">
    <source>
        <dbReference type="EMBL" id="AFU60383.1"/>
    </source>
</evidence>
<dbReference type="FunCoup" id="K0ILF5">
    <property type="interactions" value="229"/>
</dbReference>
<dbReference type="PROSITE" id="PS00211">
    <property type="entry name" value="ABC_TRANSPORTER_1"/>
    <property type="match status" value="2"/>
</dbReference>
<dbReference type="PROSITE" id="PS51379">
    <property type="entry name" value="4FE4S_FER_2"/>
    <property type="match status" value="1"/>
</dbReference>
<dbReference type="Pfam" id="PF00037">
    <property type="entry name" value="Fer4"/>
    <property type="match status" value="1"/>
</dbReference>
<dbReference type="InterPro" id="IPR013283">
    <property type="entry name" value="RLI1"/>
</dbReference>
<accession>K0ILF5</accession>
<dbReference type="HOGENOM" id="CLU_017344_4_1_2"/>
<name>K0ILF5_NITGG</name>
<dbReference type="InterPro" id="IPR027417">
    <property type="entry name" value="P-loop_NTPase"/>
</dbReference>
<dbReference type="GO" id="GO:0016887">
    <property type="term" value="F:ATP hydrolysis activity"/>
    <property type="evidence" value="ECO:0007669"/>
    <property type="project" value="InterPro"/>
</dbReference>
<dbReference type="InterPro" id="IPR003439">
    <property type="entry name" value="ABC_transporter-like_ATP-bd"/>
</dbReference>
<dbReference type="SMART" id="SM00382">
    <property type="entry name" value="AAA"/>
    <property type="match status" value="2"/>
</dbReference>
<dbReference type="Gene3D" id="3.40.50.300">
    <property type="entry name" value="P-loop containing nucleotide triphosphate hydrolases"/>
    <property type="match status" value="2"/>
</dbReference>
<keyword evidence="1" id="KW-0547">Nucleotide-binding</keyword>
<feature type="domain" description="4Fe-4S ferredoxin-type" evidence="4">
    <location>
        <begin position="16"/>
        <end position="45"/>
    </location>
</feature>
<dbReference type="InParanoid" id="K0ILF5"/>
<dbReference type="AlphaFoldDB" id="K0ILF5"/>
<dbReference type="SUPFAM" id="SSF54862">
    <property type="entry name" value="4Fe-4S ferredoxins"/>
    <property type="match status" value="1"/>
</dbReference>
<gene>
    <name evidence="5" type="ordered locus">Ngar_c34680</name>
</gene>
<sequence>MNKTGGACIVQRPEDNKALISEDLCTGCGICIKKCPFDAIVIVNLAKELSTDKVHQYGINSFRFYRLPTPKKGAVVGLVGRNGIGKSTIVSVLSGTMKPNLGKYDQDVSWDEILKYYQGTEMKSHFEKIANGTMRASIKPQLVYLIPKAFKGTPKELLKKYDERKVTDKLVQQLGLQNILDRDVAQLSGGELQRLAVAVAAAKDAEYYFFDEPSSYNDVYQRLAVAKVMRELAEAGKSVMVVEHDMTLLDYLSDYVHIIYGEPGAYGIVSGMQSTKVGINNFLEGFLPAENVRFRDKAFKFDVSAINEDVILDIPAASYSDLAKSFPSFNLKVAAGKVRKGEIVGIVGANALGKTTFMRILAGVDKPDSGAIDVGAKISYKPQYLSQDYEGDVRSLMYTAYQSPIESSPVEEQIIVPMGVKKLYEKSVKNLSGGELQKVAVAASLLREADIYALDEPSAFLDAEDRIAIAKFLQRFVRARGKSAIIIDHDMQLIDLVADTLVIFEGKPGLEGFATAPMRKEEGMNRFLQVLSITYRRDETTGRPRVNKEGGRLDREQKQSGNYYYVKNV</sequence>
<dbReference type="InterPro" id="IPR017896">
    <property type="entry name" value="4Fe4S_Fe-S-bd"/>
</dbReference>
<dbReference type="GO" id="GO:0016491">
    <property type="term" value="F:oxidoreductase activity"/>
    <property type="evidence" value="ECO:0007669"/>
    <property type="project" value="UniProtKB-ARBA"/>
</dbReference>
<reference evidence="5 6" key="1">
    <citation type="journal article" date="2012" name="Environ. Microbiol.">
        <title>The genome of the ammonia-oxidizing Candidatus Nitrososphaera gargensis: insights into metabolic versatility and environmental adaptations.</title>
        <authorList>
            <person name="Spang A."/>
            <person name="Poehlein A."/>
            <person name="Offre P."/>
            <person name="Zumbragel S."/>
            <person name="Haider S."/>
            <person name="Rychlik N."/>
            <person name="Nowka B."/>
            <person name="Schmeisser C."/>
            <person name="Lebedeva E.V."/>
            <person name="Rattei T."/>
            <person name="Bohm C."/>
            <person name="Schmid M."/>
            <person name="Galushko A."/>
            <person name="Hatzenpichler R."/>
            <person name="Weinmaier T."/>
            <person name="Daniel R."/>
            <person name="Schleper C."/>
            <person name="Spieck E."/>
            <person name="Streit W."/>
            <person name="Wagner M."/>
        </authorList>
    </citation>
    <scope>NUCLEOTIDE SEQUENCE [LARGE SCALE GENOMIC DNA]</scope>
    <source>
        <strain evidence="6">Ga9.2</strain>
    </source>
</reference>
<dbReference type="InterPro" id="IPR017900">
    <property type="entry name" value="4Fe4S_Fe_S_CS"/>
</dbReference>
<evidence type="ECO:0000256" key="1">
    <source>
        <dbReference type="ARBA" id="ARBA00022741"/>
    </source>
</evidence>
<evidence type="ECO:0000259" key="4">
    <source>
        <dbReference type="PROSITE" id="PS51379"/>
    </source>
</evidence>
<feature type="domain" description="ABC transporter" evidence="3">
    <location>
        <begin position="40"/>
        <end position="285"/>
    </location>
</feature>
<dbReference type="KEGG" id="nga:Ngar_c34680"/>
<protein>
    <submittedName>
        <fullName evidence="5">ABC transporter, RNase L inhibitor</fullName>
    </submittedName>
</protein>
<dbReference type="FunFam" id="3.40.50.300:FF:001546">
    <property type="entry name" value="RNase L inhibitor homolog"/>
    <property type="match status" value="1"/>
</dbReference>
<dbReference type="GO" id="GO:0005524">
    <property type="term" value="F:ATP binding"/>
    <property type="evidence" value="ECO:0007669"/>
    <property type="project" value="UniProtKB-KW"/>
</dbReference>
<dbReference type="SUPFAM" id="SSF52540">
    <property type="entry name" value="P-loop containing nucleoside triphosphate hydrolases"/>
    <property type="match status" value="2"/>
</dbReference>
<dbReference type="BioCyc" id="CNIT1237085:G1324-3469-MONOMER"/>
<dbReference type="Pfam" id="PF00005">
    <property type="entry name" value="ABC_tran"/>
    <property type="match status" value="2"/>
</dbReference>
<dbReference type="Proteomes" id="UP000008037">
    <property type="component" value="Chromosome"/>
</dbReference>
<dbReference type="PROSITE" id="PS00198">
    <property type="entry name" value="4FE4S_FER_1"/>
    <property type="match status" value="1"/>
</dbReference>
<dbReference type="InterPro" id="IPR003593">
    <property type="entry name" value="AAA+_ATPase"/>
</dbReference>
<proteinExistence type="predicted"/>
<keyword evidence="2" id="KW-0067">ATP-binding</keyword>
<organism evidence="5 6">
    <name type="scientific">Nitrososphaera gargensis (strain Ga9.2)</name>
    <dbReference type="NCBI Taxonomy" id="1237085"/>
    <lineage>
        <taxon>Archaea</taxon>
        <taxon>Nitrososphaerota</taxon>
        <taxon>Nitrososphaeria</taxon>
        <taxon>Nitrososphaerales</taxon>
        <taxon>Nitrososphaeraceae</taxon>
        <taxon>Nitrososphaera</taxon>
    </lineage>
</organism>
<evidence type="ECO:0000259" key="3">
    <source>
        <dbReference type="PROSITE" id="PS50893"/>
    </source>
</evidence>
<dbReference type="EMBL" id="CP002408">
    <property type="protein sequence ID" value="AFU60383.1"/>
    <property type="molecule type" value="Genomic_DNA"/>
</dbReference>
<evidence type="ECO:0000313" key="6">
    <source>
        <dbReference type="Proteomes" id="UP000008037"/>
    </source>
</evidence>
<evidence type="ECO:0000256" key="2">
    <source>
        <dbReference type="ARBA" id="ARBA00022840"/>
    </source>
</evidence>